<name>A0ABW2UNW5_9RHOB</name>
<dbReference type="Proteomes" id="UP001596516">
    <property type="component" value="Unassembled WGS sequence"/>
</dbReference>
<dbReference type="RefSeq" id="WP_377405817.1">
    <property type="nucleotide sequence ID" value="NZ_JBHTFQ010000009.1"/>
</dbReference>
<evidence type="ECO:0000313" key="2">
    <source>
        <dbReference type="Proteomes" id="UP001596516"/>
    </source>
</evidence>
<comment type="caution">
    <text evidence="1">The sequence shown here is derived from an EMBL/GenBank/DDBJ whole genome shotgun (WGS) entry which is preliminary data.</text>
</comment>
<evidence type="ECO:0000313" key="1">
    <source>
        <dbReference type="EMBL" id="MFC7705668.1"/>
    </source>
</evidence>
<proteinExistence type="predicted"/>
<accession>A0ABW2UNW5</accession>
<reference evidence="2" key="1">
    <citation type="journal article" date="2019" name="Int. J. Syst. Evol. Microbiol.">
        <title>The Global Catalogue of Microorganisms (GCM) 10K type strain sequencing project: providing services to taxonomists for standard genome sequencing and annotation.</title>
        <authorList>
            <consortium name="The Broad Institute Genomics Platform"/>
            <consortium name="The Broad Institute Genome Sequencing Center for Infectious Disease"/>
            <person name="Wu L."/>
            <person name="Ma J."/>
        </authorList>
    </citation>
    <scope>NUCLEOTIDE SEQUENCE [LARGE SCALE GENOMIC DNA]</scope>
    <source>
        <strain evidence="2">CGMCC 1.12750</strain>
    </source>
</reference>
<dbReference type="EMBL" id="JBHTFQ010000009">
    <property type="protein sequence ID" value="MFC7705668.1"/>
    <property type="molecule type" value="Genomic_DNA"/>
</dbReference>
<organism evidence="1 2">
    <name type="scientific">Plastorhodobacter daqingensis</name>
    <dbReference type="NCBI Taxonomy" id="1387281"/>
    <lineage>
        <taxon>Bacteria</taxon>
        <taxon>Pseudomonadati</taxon>
        <taxon>Pseudomonadota</taxon>
        <taxon>Alphaproteobacteria</taxon>
        <taxon>Rhodobacterales</taxon>
        <taxon>Paracoccaceae</taxon>
        <taxon>Plastorhodobacter</taxon>
    </lineage>
</organism>
<sequence>MPVAEQEIAPSIPVFDKTNAATGHSPILARDAQAKIRRLQARHEPIFRQRA</sequence>
<gene>
    <name evidence="1" type="ORF">ACFQXB_15880</name>
</gene>
<protein>
    <submittedName>
        <fullName evidence="1">Uncharacterized protein</fullName>
    </submittedName>
</protein>
<keyword evidence="2" id="KW-1185">Reference proteome</keyword>